<feature type="domain" description="DHHA1" evidence="1">
    <location>
        <begin position="251"/>
        <end position="302"/>
    </location>
</feature>
<dbReference type="InterPro" id="IPR038763">
    <property type="entry name" value="DHH_sf"/>
</dbReference>
<feature type="domain" description="Oligoribonuclease NrnB C-terminal" evidence="2">
    <location>
        <begin position="326"/>
        <end position="392"/>
    </location>
</feature>
<comment type="caution">
    <text evidence="3">The sequence shown here is derived from an EMBL/GenBank/DDBJ whole genome shotgun (WGS) entry which is preliminary data.</text>
</comment>
<dbReference type="InterPro" id="IPR058608">
    <property type="entry name" value="NrnB_C"/>
</dbReference>
<evidence type="ECO:0000259" key="1">
    <source>
        <dbReference type="Pfam" id="PF02272"/>
    </source>
</evidence>
<dbReference type="InterPro" id="IPR052968">
    <property type="entry name" value="Nucleotide_metab_enz"/>
</dbReference>
<name>A0ABT9YZ56_9BACI</name>
<proteinExistence type="predicted"/>
<protein>
    <submittedName>
        <fullName evidence="3">Oligoribonuclease NrnB/cAMP/cGMP phosphodiesterase (DHH superfamily)</fullName>
    </submittedName>
</protein>
<sequence length="394" mass="46013">MQYHLFSHNDLDGVSCGILAKLAFGDKINVHYLSVNRIDYHVEEFLKRTSNEQKEHILYITDISVNQENEKRLEEFVNKGGSVQLIDHHKTALHLNQYNWGHVKVEEAEGKKASATSLFYKYLIEKEIIKPAKVLEDYVELVRQYDTWDWDKNANFSAKRLNDLLYMQSIDEFEESMLERIKQYEQFSFDDFEVKLLDLEEKKTERYIRRKRKELIQTFIENLCVGIVHAESYHSELGNTLGKEYPHLDCIVILNMGSKKVGFRTIHDHIDVSEFAGKFGGGGHAKAAGCTLTTEAFKLFVEKPFQLKPLKEDARHNQLNVKERCALYENRDDDLFLLYKKENGLWVIEKNHKMVSHTSPSFEAAERHLKRTYQVGLAKDDKLIDYLLKDAKQG</sequence>
<dbReference type="InterPro" id="IPR003156">
    <property type="entry name" value="DHHA1_dom"/>
</dbReference>
<accession>A0ABT9YZ56</accession>
<dbReference type="Pfam" id="PF02272">
    <property type="entry name" value="DHHA1"/>
    <property type="match status" value="1"/>
</dbReference>
<dbReference type="RefSeq" id="WP_174880089.1">
    <property type="nucleotide sequence ID" value="NZ_CADEPK010000099.1"/>
</dbReference>
<dbReference type="Gene3D" id="3.10.310.30">
    <property type="match status" value="1"/>
</dbReference>
<dbReference type="Pfam" id="PF26386">
    <property type="entry name" value="NrnB_C"/>
    <property type="match status" value="1"/>
</dbReference>
<evidence type="ECO:0000313" key="3">
    <source>
        <dbReference type="EMBL" id="MDQ0225269.1"/>
    </source>
</evidence>
<dbReference type="SUPFAM" id="SSF64182">
    <property type="entry name" value="DHH phosphoesterases"/>
    <property type="match status" value="1"/>
</dbReference>
<dbReference type="Proteomes" id="UP001232245">
    <property type="component" value="Unassembled WGS sequence"/>
</dbReference>
<reference evidence="3 4" key="1">
    <citation type="submission" date="2023-07" db="EMBL/GenBank/DDBJ databases">
        <title>Genomic Encyclopedia of Type Strains, Phase IV (KMG-IV): sequencing the most valuable type-strain genomes for metagenomic binning, comparative biology and taxonomic classification.</title>
        <authorList>
            <person name="Goeker M."/>
        </authorList>
    </citation>
    <scope>NUCLEOTIDE SEQUENCE [LARGE SCALE GENOMIC DNA]</scope>
    <source>
        <strain evidence="3 4">DSM 17723</strain>
    </source>
</reference>
<dbReference type="PANTHER" id="PTHR42146">
    <property type="entry name" value="3',5'-CYCLIC-NUCLEOTIDE PHOSPHODIESTERASE"/>
    <property type="match status" value="1"/>
</dbReference>
<evidence type="ECO:0000259" key="2">
    <source>
        <dbReference type="Pfam" id="PF26386"/>
    </source>
</evidence>
<keyword evidence="4" id="KW-1185">Reference proteome</keyword>
<gene>
    <name evidence="3" type="ORF">J2S02_001598</name>
</gene>
<evidence type="ECO:0000313" key="4">
    <source>
        <dbReference type="Proteomes" id="UP001232245"/>
    </source>
</evidence>
<dbReference type="PANTHER" id="PTHR42146:SF1">
    <property type="entry name" value="OLIGORIBONUCLEASE NRNB"/>
    <property type="match status" value="1"/>
</dbReference>
<organism evidence="3 4">
    <name type="scientific">Metabacillus niabensis</name>
    <dbReference type="NCBI Taxonomy" id="324854"/>
    <lineage>
        <taxon>Bacteria</taxon>
        <taxon>Bacillati</taxon>
        <taxon>Bacillota</taxon>
        <taxon>Bacilli</taxon>
        <taxon>Bacillales</taxon>
        <taxon>Bacillaceae</taxon>
        <taxon>Metabacillus</taxon>
    </lineage>
</organism>
<dbReference type="EMBL" id="JAUSTZ010000002">
    <property type="protein sequence ID" value="MDQ0225269.1"/>
    <property type="molecule type" value="Genomic_DNA"/>
</dbReference>